<gene>
    <name evidence="3" type="ORF">LCGC14_1072570</name>
</gene>
<name>A0A0F9QNL3_9ZZZZ</name>
<accession>A0A0F9QNL3</accession>
<proteinExistence type="predicted"/>
<feature type="compositionally biased region" description="Polar residues" evidence="2">
    <location>
        <begin position="169"/>
        <end position="179"/>
    </location>
</feature>
<comment type="caution">
    <text evidence="3">The sequence shown here is derived from an EMBL/GenBank/DDBJ whole genome shotgun (WGS) entry which is preliminary data.</text>
</comment>
<evidence type="ECO:0000256" key="1">
    <source>
        <dbReference type="SAM" id="Coils"/>
    </source>
</evidence>
<dbReference type="EMBL" id="LAZR01004632">
    <property type="protein sequence ID" value="KKN06898.1"/>
    <property type="molecule type" value="Genomic_DNA"/>
</dbReference>
<sequence>MFLTIKELSKEFGIAERNCRYRFFTLMKNQKLVEGEDYKKEDYKDETHFTWRINPLSFGQKANLQPIPYPPVTKPVTNEAEVDTNGNQDYSEVVELFKVLYEDKKKEVERLLTDADKHREAMEKERDEVHALTGALIQKQNRVEELLLLTSGGVVTNPVTEVDTKENGGSENDNQTATTDAEIVDEVSNKPNNL</sequence>
<reference evidence="3" key="1">
    <citation type="journal article" date="2015" name="Nature">
        <title>Complex archaea that bridge the gap between prokaryotes and eukaryotes.</title>
        <authorList>
            <person name="Spang A."/>
            <person name="Saw J.H."/>
            <person name="Jorgensen S.L."/>
            <person name="Zaremba-Niedzwiedzka K."/>
            <person name="Martijn J."/>
            <person name="Lind A.E."/>
            <person name="van Eijk R."/>
            <person name="Schleper C."/>
            <person name="Guy L."/>
            <person name="Ettema T.J."/>
        </authorList>
    </citation>
    <scope>NUCLEOTIDE SEQUENCE</scope>
</reference>
<evidence type="ECO:0000313" key="3">
    <source>
        <dbReference type="EMBL" id="KKN06898.1"/>
    </source>
</evidence>
<evidence type="ECO:0000256" key="2">
    <source>
        <dbReference type="SAM" id="MobiDB-lite"/>
    </source>
</evidence>
<organism evidence="3">
    <name type="scientific">marine sediment metagenome</name>
    <dbReference type="NCBI Taxonomy" id="412755"/>
    <lineage>
        <taxon>unclassified sequences</taxon>
        <taxon>metagenomes</taxon>
        <taxon>ecological metagenomes</taxon>
    </lineage>
</organism>
<feature type="region of interest" description="Disordered" evidence="2">
    <location>
        <begin position="158"/>
        <end position="194"/>
    </location>
</feature>
<dbReference type="AlphaFoldDB" id="A0A0F9QNL3"/>
<keyword evidence="1" id="KW-0175">Coiled coil</keyword>
<protein>
    <submittedName>
        <fullName evidence="3">Uncharacterized protein</fullName>
    </submittedName>
</protein>
<feature type="coiled-coil region" evidence="1">
    <location>
        <begin position="101"/>
        <end position="128"/>
    </location>
</feature>